<dbReference type="PANTHER" id="PTHR38791:SF12">
    <property type="entry name" value="TRANSCRIPTION FACTOR DOMAIN-CONTAINING PROTEIN-RELATED"/>
    <property type="match status" value="1"/>
</dbReference>
<evidence type="ECO:0000256" key="2">
    <source>
        <dbReference type="SAM" id="MobiDB-lite"/>
    </source>
</evidence>
<dbReference type="Pfam" id="PF00172">
    <property type="entry name" value="Zn_clus"/>
    <property type="match status" value="1"/>
</dbReference>
<feature type="region of interest" description="Disordered" evidence="2">
    <location>
        <begin position="59"/>
        <end position="102"/>
    </location>
</feature>
<evidence type="ECO:0000313" key="4">
    <source>
        <dbReference type="EMBL" id="KIW05931.1"/>
    </source>
</evidence>
<dbReference type="VEuPathDB" id="FungiDB:PV09_03124"/>
<protein>
    <recommendedName>
        <fullName evidence="3">Zn(2)-C6 fungal-type domain-containing protein</fullName>
    </recommendedName>
</protein>
<sequence>MQVTFRGRPSKGCNKCRQRKVKCDEGQPICERCTKGGFECTYRDEFDLLLRNQTTETAEKAKRKWRSRAKKLEERTSSSHASPSTSSSSDPCDSPASRTTDCVPECSPPVDLDQSIYDLATKRFLFDFVIPGGSQVPKTGFASFVLRIVDDMKPGTCIYHAFRATSLANFAGRSKSTHAAEMASKEYGKTIKLLGSYVSRPESLPPLQTLSSICLLSAYEILATPYLTHGGSWQAHVNGSVALLNSLYSGGASGLEQLTELFMHIIIQMLINCMGFGNRPSIPLSTVDAFVRPKTMSYQVLSLLYKAADTIAEWRTAELDTNSQDSLVMAAMKMVTSTEIIDAEIEQWLAERAPIWEEDIKECQKEQLPGWLKPLYDLPGAPSQMRLASNLLIAQRYNLTRGTRIQLYAHTLNAIDVLIASAKDDNDLELWLETQLRCELRVMQLIEEVLCSIYGHMTLPIRGKPAQKEVEDVPTLRVFMLLWPLYKVSMMLARRESLQQRDTQGRRFWARSILCWCRDEMGVKKCEAFVDNIDGKFGLTFS</sequence>
<dbReference type="HOGENOM" id="CLU_013866_5_1_1"/>
<dbReference type="InterPro" id="IPR036864">
    <property type="entry name" value="Zn2-C6_fun-type_DNA-bd_sf"/>
</dbReference>
<dbReference type="Proteomes" id="UP000053259">
    <property type="component" value="Unassembled WGS sequence"/>
</dbReference>
<dbReference type="InterPro" id="IPR001138">
    <property type="entry name" value="Zn2Cys6_DnaBD"/>
</dbReference>
<dbReference type="AlphaFoldDB" id="A0A0D1XT91"/>
<dbReference type="OrthoDB" id="2991872at2759"/>
<dbReference type="SMART" id="SM00066">
    <property type="entry name" value="GAL4"/>
    <property type="match status" value="1"/>
</dbReference>
<evidence type="ECO:0000259" key="3">
    <source>
        <dbReference type="PROSITE" id="PS50048"/>
    </source>
</evidence>
<dbReference type="CDD" id="cd00067">
    <property type="entry name" value="GAL4"/>
    <property type="match status" value="1"/>
</dbReference>
<dbReference type="InParanoid" id="A0A0D1XT91"/>
<dbReference type="EMBL" id="KN847536">
    <property type="protein sequence ID" value="KIW05931.1"/>
    <property type="molecule type" value="Genomic_DNA"/>
</dbReference>
<proteinExistence type="predicted"/>
<dbReference type="PROSITE" id="PS50048">
    <property type="entry name" value="ZN2_CY6_FUNGAL_2"/>
    <property type="match status" value="1"/>
</dbReference>
<dbReference type="GO" id="GO:0000981">
    <property type="term" value="F:DNA-binding transcription factor activity, RNA polymerase II-specific"/>
    <property type="evidence" value="ECO:0007669"/>
    <property type="project" value="InterPro"/>
</dbReference>
<keyword evidence="1" id="KW-0539">Nucleus</keyword>
<feature type="compositionally biased region" description="Low complexity" evidence="2">
    <location>
        <begin position="78"/>
        <end position="97"/>
    </location>
</feature>
<dbReference type="GeneID" id="27311097"/>
<dbReference type="SUPFAM" id="SSF57701">
    <property type="entry name" value="Zn2/Cys6 DNA-binding domain"/>
    <property type="match status" value="1"/>
</dbReference>
<dbReference type="GO" id="GO:0008270">
    <property type="term" value="F:zinc ion binding"/>
    <property type="evidence" value="ECO:0007669"/>
    <property type="project" value="InterPro"/>
</dbReference>
<accession>A0A0D1XT91</accession>
<feature type="domain" description="Zn(2)-C6 fungal-type" evidence="3">
    <location>
        <begin position="12"/>
        <end position="42"/>
    </location>
</feature>
<keyword evidence="5" id="KW-1185">Reference proteome</keyword>
<organism evidence="4 5">
    <name type="scientific">Verruconis gallopava</name>
    <dbReference type="NCBI Taxonomy" id="253628"/>
    <lineage>
        <taxon>Eukaryota</taxon>
        <taxon>Fungi</taxon>
        <taxon>Dikarya</taxon>
        <taxon>Ascomycota</taxon>
        <taxon>Pezizomycotina</taxon>
        <taxon>Dothideomycetes</taxon>
        <taxon>Pleosporomycetidae</taxon>
        <taxon>Venturiales</taxon>
        <taxon>Sympoventuriaceae</taxon>
        <taxon>Verruconis</taxon>
    </lineage>
</organism>
<evidence type="ECO:0000256" key="1">
    <source>
        <dbReference type="ARBA" id="ARBA00023242"/>
    </source>
</evidence>
<reference evidence="4 5" key="1">
    <citation type="submission" date="2015-01" db="EMBL/GenBank/DDBJ databases">
        <title>The Genome Sequence of Ochroconis gallopava CBS43764.</title>
        <authorList>
            <consortium name="The Broad Institute Genomics Platform"/>
            <person name="Cuomo C."/>
            <person name="de Hoog S."/>
            <person name="Gorbushina A."/>
            <person name="Stielow B."/>
            <person name="Teixiera M."/>
            <person name="Abouelleil A."/>
            <person name="Chapman S.B."/>
            <person name="Priest M."/>
            <person name="Young S.K."/>
            <person name="Wortman J."/>
            <person name="Nusbaum C."/>
            <person name="Birren B."/>
        </authorList>
    </citation>
    <scope>NUCLEOTIDE SEQUENCE [LARGE SCALE GENOMIC DNA]</scope>
    <source>
        <strain evidence="4 5">CBS 43764</strain>
    </source>
</reference>
<dbReference type="Gene3D" id="4.10.240.10">
    <property type="entry name" value="Zn(2)-C6 fungal-type DNA-binding domain"/>
    <property type="match status" value="1"/>
</dbReference>
<dbReference type="PANTHER" id="PTHR38791">
    <property type="entry name" value="ZN(II)2CYS6 TRANSCRIPTION FACTOR (EUROFUNG)-RELATED-RELATED"/>
    <property type="match status" value="1"/>
</dbReference>
<evidence type="ECO:0000313" key="5">
    <source>
        <dbReference type="Proteomes" id="UP000053259"/>
    </source>
</evidence>
<dbReference type="STRING" id="253628.A0A0D1XT91"/>
<dbReference type="PROSITE" id="PS00463">
    <property type="entry name" value="ZN2_CY6_FUNGAL_1"/>
    <property type="match status" value="1"/>
</dbReference>
<name>A0A0D1XT91_9PEZI</name>
<dbReference type="RefSeq" id="XP_016215800.1">
    <property type="nucleotide sequence ID" value="XM_016356277.1"/>
</dbReference>
<dbReference type="InterPro" id="IPR053175">
    <property type="entry name" value="DHMBA_Reg_Transcription_Factor"/>
</dbReference>
<gene>
    <name evidence="4" type="ORF">PV09_03124</name>
</gene>